<feature type="region of interest" description="Disordered" evidence="1">
    <location>
        <begin position="1"/>
        <end position="86"/>
    </location>
</feature>
<reference evidence="4 5" key="1">
    <citation type="journal article" date="2018" name="Evol. Lett.">
        <title>Horizontal gene cluster transfer increased hallucinogenic mushroom diversity.</title>
        <authorList>
            <person name="Reynolds H.T."/>
            <person name="Vijayakumar V."/>
            <person name="Gluck-Thaler E."/>
            <person name="Korotkin H.B."/>
            <person name="Matheny P.B."/>
            <person name="Slot J.C."/>
        </authorList>
    </citation>
    <scope>NUCLEOTIDE SEQUENCE [LARGE SCALE GENOMIC DNA]</scope>
    <source>
        <strain evidence="4 5">2629</strain>
    </source>
</reference>
<dbReference type="Pfam" id="PF07714">
    <property type="entry name" value="PK_Tyr_Ser-Thr"/>
    <property type="match status" value="1"/>
</dbReference>
<feature type="compositionally biased region" description="Polar residues" evidence="1">
    <location>
        <begin position="907"/>
        <end position="925"/>
    </location>
</feature>
<dbReference type="PROSITE" id="PS50011">
    <property type="entry name" value="PROTEIN_KINASE_DOM"/>
    <property type="match status" value="1"/>
</dbReference>
<feature type="region of interest" description="Disordered" evidence="1">
    <location>
        <begin position="1483"/>
        <end position="1653"/>
    </location>
</feature>
<feature type="compositionally biased region" description="Polar residues" evidence="1">
    <location>
        <begin position="1"/>
        <end position="31"/>
    </location>
</feature>
<feature type="compositionally biased region" description="Polar residues" evidence="1">
    <location>
        <begin position="1156"/>
        <end position="1165"/>
    </location>
</feature>
<dbReference type="InterPro" id="IPR051681">
    <property type="entry name" value="Ser/Thr_Kinases-Pseudokinases"/>
</dbReference>
<feature type="compositionally biased region" description="Polar residues" evidence="1">
    <location>
        <begin position="1621"/>
        <end position="1641"/>
    </location>
</feature>
<feature type="domain" description="Protein kinase" evidence="3">
    <location>
        <begin position="2605"/>
        <end position="2915"/>
    </location>
</feature>
<dbReference type="GO" id="GO:0005524">
    <property type="term" value="F:ATP binding"/>
    <property type="evidence" value="ECO:0007669"/>
    <property type="project" value="InterPro"/>
</dbReference>
<feature type="region of interest" description="Disordered" evidence="1">
    <location>
        <begin position="300"/>
        <end position="323"/>
    </location>
</feature>
<keyword evidence="2" id="KW-0812">Transmembrane</keyword>
<keyword evidence="2" id="KW-1133">Transmembrane helix</keyword>
<dbReference type="InParanoid" id="A0A409YPZ5"/>
<feature type="region of interest" description="Disordered" evidence="1">
    <location>
        <begin position="981"/>
        <end position="1056"/>
    </location>
</feature>
<evidence type="ECO:0000313" key="5">
    <source>
        <dbReference type="Proteomes" id="UP000284842"/>
    </source>
</evidence>
<dbReference type="InterPro" id="IPR008271">
    <property type="entry name" value="Ser/Thr_kinase_AS"/>
</dbReference>
<keyword evidence="2" id="KW-0472">Membrane</keyword>
<feature type="compositionally biased region" description="Polar residues" evidence="1">
    <location>
        <begin position="1262"/>
        <end position="1275"/>
    </location>
</feature>
<dbReference type="PROSITE" id="PS00108">
    <property type="entry name" value="PROTEIN_KINASE_ST"/>
    <property type="match status" value="1"/>
</dbReference>
<feature type="region of interest" description="Disordered" evidence="1">
    <location>
        <begin position="1109"/>
        <end position="1178"/>
    </location>
</feature>
<feature type="region of interest" description="Disordered" evidence="1">
    <location>
        <begin position="715"/>
        <end position="744"/>
    </location>
</feature>
<dbReference type="OrthoDB" id="3070249at2759"/>
<feature type="compositionally biased region" description="Polar residues" evidence="1">
    <location>
        <begin position="1557"/>
        <end position="1574"/>
    </location>
</feature>
<dbReference type="STRING" id="181874.A0A409YPZ5"/>
<feature type="compositionally biased region" description="Polar residues" evidence="1">
    <location>
        <begin position="839"/>
        <end position="848"/>
    </location>
</feature>
<feature type="transmembrane region" description="Helical" evidence="2">
    <location>
        <begin position="1883"/>
        <end position="1902"/>
    </location>
</feature>
<dbReference type="PANTHER" id="PTHR44329:SF214">
    <property type="entry name" value="PROTEIN KINASE DOMAIN-CONTAINING PROTEIN"/>
    <property type="match status" value="1"/>
</dbReference>
<feature type="compositionally biased region" description="Polar residues" evidence="1">
    <location>
        <begin position="981"/>
        <end position="995"/>
    </location>
</feature>
<dbReference type="InterPro" id="IPR011009">
    <property type="entry name" value="Kinase-like_dom_sf"/>
</dbReference>
<feature type="transmembrane region" description="Helical" evidence="2">
    <location>
        <begin position="1914"/>
        <end position="1936"/>
    </location>
</feature>
<accession>A0A409YPZ5</accession>
<dbReference type="SMART" id="SM00220">
    <property type="entry name" value="S_TKc"/>
    <property type="match status" value="1"/>
</dbReference>
<feature type="compositionally biased region" description="Acidic residues" evidence="1">
    <location>
        <begin position="849"/>
        <end position="869"/>
    </location>
</feature>
<evidence type="ECO:0000259" key="3">
    <source>
        <dbReference type="PROSITE" id="PS50011"/>
    </source>
</evidence>
<feature type="compositionally biased region" description="Low complexity" evidence="1">
    <location>
        <begin position="1483"/>
        <end position="1495"/>
    </location>
</feature>
<feature type="transmembrane region" description="Helical" evidence="2">
    <location>
        <begin position="2218"/>
        <end position="2240"/>
    </location>
</feature>
<comment type="caution">
    <text evidence="4">The sequence shown here is derived from an EMBL/GenBank/DDBJ whole genome shotgun (WGS) entry which is preliminary data.</text>
</comment>
<keyword evidence="5" id="KW-1185">Reference proteome</keyword>
<feature type="compositionally biased region" description="Polar residues" evidence="1">
    <location>
        <begin position="1582"/>
        <end position="1594"/>
    </location>
</feature>
<evidence type="ECO:0000313" key="4">
    <source>
        <dbReference type="EMBL" id="PPR05072.1"/>
    </source>
</evidence>
<feature type="compositionally biased region" description="Polar residues" evidence="1">
    <location>
        <begin position="40"/>
        <end position="50"/>
    </location>
</feature>
<feature type="region of interest" description="Disordered" evidence="1">
    <location>
        <begin position="1372"/>
        <end position="1421"/>
    </location>
</feature>
<feature type="transmembrane region" description="Helical" evidence="2">
    <location>
        <begin position="2252"/>
        <end position="2272"/>
    </location>
</feature>
<feature type="compositionally biased region" description="Basic and acidic residues" evidence="1">
    <location>
        <begin position="1599"/>
        <end position="1610"/>
    </location>
</feature>
<organism evidence="4 5">
    <name type="scientific">Panaeolus cyanescens</name>
    <dbReference type="NCBI Taxonomy" id="181874"/>
    <lineage>
        <taxon>Eukaryota</taxon>
        <taxon>Fungi</taxon>
        <taxon>Dikarya</taxon>
        <taxon>Basidiomycota</taxon>
        <taxon>Agaricomycotina</taxon>
        <taxon>Agaricomycetes</taxon>
        <taxon>Agaricomycetidae</taxon>
        <taxon>Agaricales</taxon>
        <taxon>Agaricineae</taxon>
        <taxon>Galeropsidaceae</taxon>
        <taxon>Panaeolus</taxon>
    </lineage>
</organism>
<proteinExistence type="predicted"/>
<gene>
    <name evidence="4" type="ORF">CVT24_010259</name>
</gene>
<sequence>MDGSRSFYNTTTTASSGHYQQSTIPVLNSVNRQHEEPQYVVTSENPSLRPNSPEDMMQNTGHLRQEEEEEEGADGDGQPTSPSGRLCSVRGCPTILDEGDMNKMCQHCRGRHRIYASTKRAKRKMEKAALAQVTAAAAATTTMTSPSMLSSPLISGNLSASEAQKSESSGMASVLHGTGVSVPGMGSSTSWGNATALPLPAGSLTTPKVDMEKSSGPWQNVIDPRIFSAEMISRTVNPFQQPTMSTSSTLAHALTPVTRPVKPPVPAPIPHSRAEEEEEEEEENEVLASLHAYHAPAPEVEAPAPTTNEPMPENELAGGEGGTSRVCSVKGCKTIIEASYPYKMCPHCRVRYQKYGTTKRAKWKAEREAFDREMAILRKKEDARRKKEGLPPLSKSPEELRKWELSILDQELPLPDIETLANMTLATASGTIPGTSGADLVAGPSFTSQSPAAPVPTPIALAAISPLVAAGVYQNHLTGRLETNAESATDDNANPASRFVHPLLVGHLAPYIEGIASSASEANKAKRRASSTKVEDSSTLDISTLHDDFTDAPSAGSPQLAYPITPSISQDDGEIAAASPISTSDASQTPELPVLTSFPLSAPGLTPLPARMCTVSHCHRILPGYYRYKRCEQHRLQNRYHSQLKRVREKGGVIGSSASGAGGSASSTLISSAPDGESGGVSAPRGIAQAGPSHEEASLSTSSYASAGSTSYAEQTTVVEAGPSSASSMEAGTQVASQPQEGISTVGPSPYYREHVLDPVDDAKALALVMAEEDIMGVYAFREKMRKRLLERKPRRSGSKTKVEQTEESAPGDSAEMNDTSGEIPRQRKPKISVEKSPMLTTESNNSEMDAEGEFDEDSSDSGPEEEDEKIGGDEPQPAPPPPLPADFSGSAVPQAPVTSVVDATAASDTTRAPDASSTTENPAGQPTFGRFRVQPAHVPDSLSYPTTPYYTLMPPRYNPVPANRSMNPVYIPFLPNPVGNTTRKSSNNGGNNIHTPDLPPANTSNVGSLAEGSTKSGAGLDTEPSSSSSTLPLSGDKPTSAPTSSTETTASTATSSAEATTASLASSIDFSAFPPGSAASVIGRILAMNPGMPIDAFKEVIAAEASKLSTSSGAGAMPRVVGPSQESRPREEVGKTENGKGKQKANDHAPIPGSQVLTFSSTPSPMDGVVPSAPKAPSHWRGEIIFQVKPGEDSSQVQQPKAKGKERYTPPKNVEQKTFESTWKSNAGPVGPTTSVTGVLPRAIEPPNQSQGVFIVERMQVDSSPSAVPTQVAETSKKGSTESATSKATQSKTPKQRSLGVSQKPMASSSNSHDPGSKDSPSVPVPVPPYMPPYGSYPSPYASSQASYQYPYYPYYYPSYSTYGYPPPFSGNISSLPSPPPGPSSSKSSPPEPKTSKKRKTRKGEDPAPKPSPPLEPCCIAANADSNHAAHAYTGYSYPPASYPPPYGYASSSYASPYMHSSYYYPMSAASGYPYTYPLSASTPTTSNTPPLESVDAPNNSSSKGKGKQGPKKAVPDKGPRKRQKFDSNYLESYRAHTQQIQETLQRHAQMGLEASSPNQSINVPLDATSSSPAEPIAPVQPSTSIDSQSAVQAPSPLDDKNNGMEEHQPPSPEPVADSPSATTNTSASRKSPIMSTKPSPSVEDAGSSQVHAAAEYERIKQNFRTTAAAHDAPPPIHDAQLMFQELQRELEEFLTQHMAKVVALRDLLSAHYAQNDSVMGHVHEESGTAGVYSQFIAEELEAHDDFFILLVPTHLARSRTISGQKSDPMSVSGHGHLEMKPDAGLGIPHQMLPSVTQHSSHHGHMPRVPQLEEHIVAMENFLEAHMENVRELQLALKPGASVMPDVRIHPHSAAVTQELHTIPEPKYASYERYNDELTDQFNTVIIISTFSGVLIAVFIAMVQNILLERRKIAFNVGMLFSFFSLAVHLGNIMVAGRGASITSQQFAGHTKAQDLTYFNLIETTVSAKRNPLPLSIFVATDKAFLWSSFFFVSGYSTNLSLAFRPSSLRVLIDKSLKITAPAAVYALIGHAALFYVLSTNWGYIFGSFKDVEAYSRFSGPISYIILLAIFDNAALILRQISFPSWMTPNLSSTLSFVVWFCVLAGYTFVNATFIVPSLALPRFFSLFTYDTPNPSFPLSHIMAYIAGSKFRYLKRSILSTSSQSATGGAISSLLVTFGSLALAQSQWPVLNEVIRIRAYNEHTPVFIDGGFNAHTIFFSLWSAFAFFTVPISLFSLFFHADSTSQSWGTLARKTYIQTYIHMIPILVSVYHMRRVTNLWVKYMVVIVMSISATWIVSLGIYGVFQGLQMFSSWWPIIDAEWESDPEISPSPCLVWENDFLALDVIRKFFDCAAVQRFDEGHWLRLRSSLHRMSGPRFRELCWDVSEEIFRRNNAGRDGVMTLPNHPKLPLGRHKIRQKLSLLASDAFIQVTAQIAFEIGRRDARQWAQSGITEMKHSHPEGYVRVTRGSHASWPEQSDPEYDSILFDLLDNYHRPCAIRRNSEPEMLQDAFPILSRDRFDSTLFTIYRIFKDVMTSDERYSALLSCEGETAQDTLDILQMLMDHSRIPRYMKTRFLSTLFQLSGISGLQPRCFTLKGVKRVGSKFSECYASGGFSEIWKGTLHKQVVCVKILKMYQTSNPRRIMKAVSREAVLWGHLSHVNVLPFYGVYCVQEDSNDRMCLVSPWMDGGTVNEYLERNPDVDRFALVKDVARGLGYLHEHDIIHGDLKGANILVSMQGRACLSDFGLSTIANSHDTNFDPGVLGRDADEPLWGGTPRWQAPELLDPHIEVPCLTRASDVYAFGCVCYEILASLRPFYETPNDLTAVYRVMKGDKPSWPNAPHDFELRKQGLTTDSSSWLLMYIALELDIIRDEDDQEDEGASNRHIGASEFRNAVYRTNYLSASVLESVLSWI</sequence>
<dbReference type="EMBL" id="NHTK01000852">
    <property type="protein sequence ID" value="PPR05072.1"/>
    <property type="molecule type" value="Genomic_DNA"/>
</dbReference>
<feature type="region of interest" description="Disordered" evidence="1">
    <location>
        <begin position="1190"/>
        <end position="1339"/>
    </location>
</feature>
<dbReference type="Proteomes" id="UP000284842">
    <property type="component" value="Unassembled WGS sequence"/>
</dbReference>
<evidence type="ECO:0000256" key="1">
    <source>
        <dbReference type="SAM" id="MobiDB-lite"/>
    </source>
</evidence>
<feature type="transmembrane region" description="Helical" evidence="2">
    <location>
        <begin position="2091"/>
        <end position="2117"/>
    </location>
</feature>
<protein>
    <recommendedName>
        <fullName evidence="3">Protein kinase domain-containing protein</fullName>
    </recommendedName>
</protein>
<feature type="compositionally biased region" description="Polar residues" evidence="1">
    <location>
        <begin position="1282"/>
        <end position="1294"/>
    </location>
</feature>
<feature type="transmembrane region" description="Helical" evidence="2">
    <location>
        <begin position="2059"/>
        <end position="2079"/>
    </location>
</feature>
<feature type="compositionally biased region" description="Pro residues" evidence="1">
    <location>
        <begin position="1324"/>
        <end position="1333"/>
    </location>
</feature>
<feature type="compositionally biased region" description="Basic and acidic residues" evidence="1">
    <location>
        <begin position="1204"/>
        <end position="1219"/>
    </location>
</feature>
<feature type="region of interest" description="Disordered" evidence="1">
    <location>
        <begin position="547"/>
        <end position="567"/>
    </location>
</feature>
<dbReference type="PANTHER" id="PTHR44329">
    <property type="entry name" value="SERINE/THREONINE-PROTEIN KINASE TNNI3K-RELATED"/>
    <property type="match status" value="1"/>
</dbReference>
<feature type="transmembrane region" description="Helical" evidence="2">
    <location>
        <begin position="1985"/>
        <end position="2005"/>
    </location>
</feature>
<feature type="transmembrane region" description="Helical" evidence="2">
    <location>
        <begin position="2137"/>
        <end position="2155"/>
    </location>
</feature>
<feature type="compositionally biased region" description="Basic and acidic residues" evidence="1">
    <location>
        <begin position="1128"/>
        <end position="1148"/>
    </location>
</feature>
<feature type="transmembrane region" description="Helical" evidence="2">
    <location>
        <begin position="2284"/>
        <end position="2306"/>
    </location>
</feature>
<dbReference type="Gene3D" id="1.10.510.10">
    <property type="entry name" value="Transferase(Phosphotransferase) domain 1"/>
    <property type="match status" value="1"/>
</dbReference>
<feature type="region of interest" description="Disordered" evidence="1">
    <location>
        <begin position="258"/>
        <end position="286"/>
    </location>
</feature>
<feature type="compositionally biased region" description="Low complexity" evidence="1">
    <location>
        <begin position="1025"/>
        <end position="1056"/>
    </location>
</feature>
<dbReference type="GO" id="GO:0004674">
    <property type="term" value="F:protein serine/threonine kinase activity"/>
    <property type="evidence" value="ECO:0007669"/>
    <property type="project" value="TreeGrafter"/>
</dbReference>
<evidence type="ECO:0000256" key="2">
    <source>
        <dbReference type="SAM" id="Phobius"/>
    </source>
</evidence>
<feature type="compositionally biased region" description="Acidic residues" evidence="1">
    <location>
        <begin position="275"/>
        <end position="285"/>
    </location>
</feature>
<dbReference type="InterPro" id="IPR000719">
    <property type="entry name" value="Prot_kinase_dom"/>
</dbReference>
<feature type="compositionally biased region" description="Low complexity" evidence="1">
    <location>
        <begin position="655"/>
        <end position="673"/>
    </location>
</feature>
<feature type="compositionally biased region" description="Polar residues" evidence="1">
    <location>
        <begin position="1002"/>
        <end position="1017"/>
    </location>
</feature>
<name>A0A409YPZ5_9AGAR</name>
<feature type="compositionally biased region" description="Polar residues" evidence="1">
    <location>
        <begin position="1300"/>
        <end position="1315"/>
    </location>
</feature>
<feature type="region of interest" description="Disordered" evidence="1">
    <location>
        <begin position="791"/>
        <end position="947"/>
    </location>
</feature>
<feature type="transmembrane region" description="Helical" evidence="2">
    <location>
        <begin position="2017"/>
        <end position="2039"/>
    </location>
</feature>
<dbReference type="InterPro" id="IPR001245">
    <property type="entry name" value="Ser-Thr/Tyr_kinase_cat_dom"/>
</dbReference>
<feature type="region of interest" description="Disordered" evidence="1">
    <location>
        <begin position="653"/>
        <end position="702"/>
    </location>
</feature>
<dbReference type="SUPFAM" id="SSF56112">
    <property type="entry name" value="Protein kinase-like (PK-like)"/>
    <property type="match status" value="1"/>
</dbReference>